<comment type="caution">
    <text evidence="2">The sequence shown here is derived from an EMBL/GenBank/DDBJ whole genome shotgun (WGS) entry which is preliminary data.</text>
</comment>
<sequence>MNTITVEELMKLNPETVTILDVRPEDEYRRGTFEGAVSMPMKAIPERKDEIPKEKPVYLLCHTGERSMEYVDYLEHQGYDAWNVEGGYRAYLRIQLTSFVQEEDARKEKTAEIERSIIKKFRKPIWRKFTQAITDYDLIQAGDKIAVCISGGKDSMLMAKLMQELQRHGKYPFELVFLVMNPGYNADNWKIIQDNAKVLGIPLTVFESEIFDIVAGVDRNPCYLCARMRRGNLYAEAKALGCNKIALGHHFDDVVETILMGMLYSGKIETMMPKLHSKNFEGMELIRPMYKIKEEDIKGWRDYHKLHFIQCACRFTENCATCGGERGSKRDEMKELMKQFRATSDVIESNIFQSVHNINLRTVIGYHKDDEVYNFLDDYNER</sequence>
<dbReference type="SUPFAM" id="SSF52821">
    <property type="entry name" value="Rhodanese/Cell cycle control phosphatase"/>
    <property type="match status" value="1"/>
</dbReference>
<dbReference type="PROSITE" id="PS50206">
    <property type="entry name" value="RHODANESE_3"/>
    <property type="match status" value="1"/>
</dbReference>
<dbReference type="Pfam" id="PF00581">
    <property type="entry name" value="Rhodanese"/>
    <property type="match status" value="1"/>
</dbReference>
<accession>A0ABT2RUN3</accession>
<dbReference type="PANTHER" id="PTHR43686">
    <property type="entry name" value="SULFURTRANSFERASE-RELATED"/>
    <property type="match status" value="1"/>
</dbReference>
<gene>
    <name evidence="2" type="ORF">OCV63_03815</name>
</gene>
<feature type="domain" description="Rhodanese" evidence="1">
    <location>
        <begin position="13"/>
        <end position="100"/>
    </location>
</feature>
<proteinExistence type="predicted"/>
<dbReference type="InterPro" id="IPR011063">
    <property type="entry name" value="TilS/TtcA_N"/>
</dbReference>
<dbReference type="CDD" id="cd00158">
    <property type="entry name" value="RHOD"/>
    <property type="match status" value="1"/>
</dbReference>
<keyword evidence="3" id="KW-1185">Reference proteome</keyword>
<dbReference type="InterPro" id="IPR036873">
    <property type="entry name" value="Rhodanese-like_dom_sf"/>
</dbReference>
<dbReference type="Proteomes" id="UP001652461">
    <property type="component" value="Unassembled WGS sequence"/>
</dbReference>
<protein>
    <submittedName>
        <fullName evidence="2">Rhodanese-like domain-containing protein</fullName>
    </submittedName>
</protein>
<dbReference type="Gene3D" id="3.40.50.620">
    <property type="entry name" value="HUPs"/>
    <property type="match status" value="1"/>
</dbReference>
<dbReference type="CDD" id="cd24138">
    <property type="entry name" value="TtcA-like"/>
    <property type="match status" value="1"/>
</dbReference>
<reference evidence="2 3" key="1">
    <citation type="journal article" date="2021" name="ISME Commun">
        <title>Automated analysis of genomic sequences facilitates high-throughput and comprehensive description of bacteria.</title>
        <authorList>
            <person name="Hitch T.C.A."/>
        </authorList>
    </citation>
    <scope>NUCLEOTIDE SEQUENCE [LARGE SCALE GENOMIC DNA]</scope>
    <source>
        <strain evidence="2 3">Sanger_04</strain>
    </source>
</reference>
<name>A0ABT2RUN3_9FIRM</name>
<organism evidence="2 3">
    <name type="scientific">Laedolimicola ammoniilytica</name>
    <dbReference type="NCBI Taxonomy" id="2981771"/>
    <lineage>
        <taxon>Bacteria</taxon>
        <taxon>Bacillati</taxon>
        <taxon>Bacillota</taxon>
        <taxon>Clostridia</taxon>
        <taxon>Lachnospirales</taxon>
        <taxon>Lachnospiraceae</taxon>
        <taxon>Laedolimicola</taxon>
    </lineage>
</organism>
<dbReference type="SMART" id="SM00450">
    <property type="entry name" value="RHOD"/>
    <property type="match status" value="1"/>
</dbReference>
<dbReference type="EMBL" id="JAOQKC010000004">
    <property type="protein sequence ID" value="MCU6696023.1"/>
    <property type="molecule type" value="Genomic_DNA"/>
</dbReference>
<dbReference type="SUPFAM" id="SSF52402">
    <property type="entry name" value="Adenine nucleotide alpha hydrolases-like"/>
    <property type="match status" value="1"/>
</dbReference>
<evidence type="ECO:0000313" key="3">
    <source>
        <dbReference type="Proteomes" id="UP001652461"/>
    </source>
</evidence>
<dbReference type="PANTHER" id="PTHR43686:SF1">
    <property type="entry name" value="AMINOTRAN_5 DOMAIN-CONTAINING PROTEIN"/>
    <property type="match status" value="1"/>
</dbReference>
<dbReference type="InterPro" id="IPR001763">
    <property type="entry name" value="Rhodanese-like_dom"/>
</dbReference>
<dbReference type="Pfam" id="PF01171">
    <property type="entry name" value="ATP_bind_3"/>
    <property type="match status" value="1"/>
</dbReference>
<evidence type="ECO:0000259" key="1">
    <source>
        <dbReference type="PROSITE" id="PS50206"/>
    </source>
</evidence>
<evidence type="ECO:0000313" key="2">
    <source>
        <dbReference type="EMBL" id="MCU6696023.1"/>
    </source>
</evidence>
<dbReference type="RefSeq" id="WP_158362115.1">
    <property type="nucleotide sequence ID" value="NZ_JAOQKC010000004.1"/>
</dbReference>
<dbReference type="Gene3D" id="3.40.250.10">
    <property type="entry name" value="Rhodanese-like domain"/>
    <property type="match status" value="1"/>
</dbReference>
<dbReference type="InterPro" id="IPR014729">
    <property type="entry name" value="Rossmann-like_a/b/a_fold"/>
</dbReference>